<keyword evidence="3 8" id="KW-0812">Transmembrane</keyword>
<keyword evidence="8 9" id="KW-0813">Transport</keyword>
<accession>A0A139X1A1</accession>
<feature type="transmembrane region" description="Helical" evidence="8">
    <location>
        <begin position="164"/>
        <end position="181"/>
    </location>
</feature>
<dbReference type="PIRSF" id="PIRSF002869">
    <property type="entry name" value="MviN"/>
    <property type="match status" value="1"/>
</dbReference>
<evidence type="ECO:0000256" key="5">
    <source>
        <dbReference type="ARBA" id="ARBA00022984"/>
    </source>
</evidence>
<feature type="transmembrane region" description="Helical" evidence="8">
    <location>
        <begin position="427"/>
        <end position="448"/>
    </location>
</feature>
<dbReference type="Pfam" id="PF03023">
    <property type="entry name" value="MurJ"/>
    <property type="match status" value="1"/>
</dbReference>
<comment type="pathway">
    <text evidence="8">Cell wall biogenesis; peptidoglycan biosynthesis.</text>
</comment>
<evidence type="ECO:0000256" key="1">
    <source>
        <dbReference type="ARBA" id="ARBA00004651"/>
    </source>
</evidence>
<dbReference type="HAMAP" id="MF_02078">
    <property type="entry name" value="MurJ_MviN"/>
    <property type="match status" value="1"/>
</dbReference>
<dbReference type="CDD" id="cd13123">
    <property type="entry name" value="MATE_MurJ_like"/>
    <property type="match status" value="1"/>
</dbReference>
<protein>
    <recommendedName>
        <fullName evidence="8">Probable lipid II flippase MurJ</fullName>
    </recommendedName>
</protein>
<feature type="transmembrane region" description="Helical" evidence="8">
    <location>
        <begin position="503"/>
        <end position="528"/>
    </location>
</feature>
<dbReference type="RefSeq" id="WP_017745913.1">
    <property type="nucleotide sequence ID" value="NZ_KQ976354.1"/>
</dbReference>
<proteinExistence type="inferred from homology"/>
<gene>
    <name evidence="8" type="primary">murJ</name>
    <name evidence="10" type="ORF">WA1_35440</name>
</gene>
<evidence type="ECO:0000313" key="10">
    <source>
        <dbReference type="EMBL" id="KYC38487.1"/>
    </source>
</evidence>
<dbReference type="PRINTS" id="PR01806">
    <property type="entry name" value="VIRFACTRMVIN"/>
</dbReference>
<dbReference type="PANTHER" id="PTHR43486">
    <property type="entry name" value="LIPID II FLIPPASE MURJ-RELATED"/>
    <property type="match status" value="1"/>
</dbReference>
<dbReference type="GO" id="GO:0008360">
    <property type="term" value="P:regulation of cell shape"/>
    <property type="evidence" value="ECO:0007669"/>
    <property type="project" value="UniProtKB-UniRule"/>
</dbReference>
<keyword evidence="6 8" id="KW-1133">Transmembrane helix</keyword>
<evidence type="ECO:0000256" key="7">
    <source>
        <dbReference type="ARBA" id="ARBA00023136"/>
    </source>
</evidence>
<keyword evidence="8 9" id="KW-0961">Cell wall biogenesis/degradation</keyword>
<evidence type="ECO:0000256" key="3">
    <source>
        <dbReference type="ARBA" id="ARBA00022692"/>
    </source>
</evidence>
<comment type="caution">
    <text evidence="10">The sequence shown here is derived from an EMBL/GenBank/DDBJ whole genome shotgun (WGS) entry which is preliminary data.</text>
</comment>
<keyword evidence="2 8" id="KW-1003">Cell membrane</keyword>
<dbReference type="UniPathway" id="UPA00219"/>
<feature type="transmembrane region" description="Helical" evidence="8">
    <location>
        <begin position="368"/>
        <end position="390"/>
    </location>
</feature>
<feature type="transmembrane region" description="Helical" evidence="8">
    <location>
        <begin position="289"/>
        <end position="310"/>
    </location>
</feature>
<dbReference type="GO" id="GO:0071555">
    <property type="term" value="P:cell wall organization"/>
    <property type="evidence" value="ECO:0007669"/>
    <property type="project" value="UniProtKB-UniRule"/>
</dbReference>
<feature type="transmembrane region" description="Helical" evidence="8">
    <location>
        <begin position="201"/>
        <end position="228"/>
    </location>
</feature>
<dbReference type="OrthoDB" id="9804143at2"/>
<sequence length="537" mass="57687">MKRSLAGIAGIVAIATLISKLFGLVRSACVAAVFGVGPVADAYNYAYIIPGFLLVLLGGINGPVHSTLVSVLAKREKSTAAPLVETITTLTGCILLLVTISLIVCADFFTHLIAPGLEPQVRTLAAQQLQIMAPIAMLSGFIGIGFGTLNAAQHYWLPSISPMLSSLTVIIGLGVFVLQQGTPANTSDYPLLPTPHSPLPIFQGGLVLAGGTLAGAILQWVVQLIVQWREGMGRLRLRFDFYSPGVKEAIAVMAPAILSSSMTQINIYVDLFFASYIPHAAAALNYAGLLAQTPKGILTSALLIPFITVFSQLTKPEDWFALKLRIRQSIIITALTMLPLGALMITLAVPIVRIVYERQAFDSHASKLVATLFMAYGLGAFTSVLVSVLVRVFYALEDGQTPFRITLINISLNIVLDYFLVKAFGAPGLVLASMGVNLTATIMLLWCLHRRLNGLALREWSLPILGLIGISGITGLACWLTSWGFEVLWGSEGILRQLLQLSLASSIGLGVFAALVSIMKLPEVELLVNRLRKKRLE</sequence>
<organism evidence="10 11">
    <name type="scientific">Scytonema hofmannii PCC 7110</name>
    <dbReference type="NCBI Taxonomy" id="128403"/>
    <lineage>
        <taxon>Bacteria</taxon>
        <taxon>Bacillati</taxon>
        <taxon>Cyanobacteriota</taxon>
        <taxon>Cyanophyceae</taxon>
        <taxon>Nostocales</taxon>
        <taxon>Scytonemataceae</taxon>
        <taxon>Scytonema</taxon>
    </lineage>
</organism>
<evidence type="ECO:0000313" key="11">
    <source>
        <dbReference type="Proteomes" id="UP000076925"/>
    </source>
</evidence>
<comment type="caution">
    <text evidence="8">Lacks conserved residue(s) required for the propagation of feature annotation.</text>
</comment>
<keyword evidence="11" id="KW-1185">Reference proteome</keyword>
<dbReference type="EMBL" id="ANNX02000040">
    <property type="protein sequence ID" value="KYC38487.1"/>
    <property type="molecule type" value="Genomic_DNA"/>
</dbReference>
<dbReference type="GO" id="GO:0005886">
    <property type="term" value="C:plasma membrane"/>
    <property type="evidence" value="ECO:0007669"/>
    <property type="project" value="UniProtKB-SubCell"/>
</dbReference>
<feature type="transmembrane region" description="Helical" evidence="8">
    <location>
        <begin position="330"/>
        <end position="356"/>
    </location>
</feature>
<dbReference type="STRING" id="128403.WA1_35440"/>
<comment type="subcellular location">
    <subcellularLocation>
        <location evidence="1 8">Cell membrane</location>
        <topology evidence="1 8">Multi-pass membrane protein</topology>
    </subcellularLocation>
</comment>
<dbReference type="InterPro" id="IPR004268">
    <property type="entry name" value="MurJ"/>
</dbReference>
<dbReference type="Proteomes" id="UP000076925">
    <property type="component" value="Unassembled WGS sequence"/>
</dbReference>
<feature type="transmembrane region" description="Helical" evidence="8">
    <location>
        <begin position="83"/>
        <end position="109"/>
    </location>
</feature>
<name>A0A139X1A1_9CYAN</name>
<dbReference type="PANTHER" id="PTHR43486:SF1">
    <property type="entry name" value="LIPID II FLIPPASE MURJ-RELATED"/>
    <property type="match status" value="1"/>
</dbReference>
<dbReference type="GO" id="GO:0009252">
    <property type="term" value="P:peptidoglycan biosynthetic process"/>
    <property type="evidence" value="ECO:0007669"/>
    <property type="project" value="UniProtKB-UniRule"/>
</dbReference>
<evidence type="ECO:0000256" key="6">
    <source>
        <dbReference type="ARBA" id="ARBA00022989"/>
    </source>
</evidence>
<evidence type="ECO:0000256" key="4">
    <source>
        <dbReference type="ARBA" id="ARBA00022960"/>
    </source>
</evidence>
<evidence type="ECO:0000256" key="9">
    <source>
        <dbReference type="PIRNR" id="PIRNR002869"/>
    </source>
</evidence>
<reference evidence="10 11" key="1">
    <citation type="journal article" date="2013" name="Genome Biol. Evol.">
        <title>Genomes of Stigonematalean cyanobacteria (subsection V) and the evolution of oxygenic photosynthesis from prokaryotes to plastids.</title>
        <authorList>
            <person name="Dagan T."/>
            <person name="Roettger M."/>
            <person name="Stucken K."/>
            <person name="Landan G."/>
            <person name="Koch R."/>
            <person name="Major P."/>
            <person name="Gould S.B."/>
            <person name="Goremykin V.V."/>
            <person name="Rippka R."/>
            <person name="Tandeau de Marsac N."/>
            <person name="Gugger M."/>
            <person name="Lockhart P.J."/>
            <person name="Allen J.F."/>
            <person name="Brune I."/>
            <person name="Maus I."/>
            <person name="Puhler A."/>
            <person name="Martin W.F."/>
        </authorList>
    </citation>
    <scope>NUCLEOTIDE SEQUENCE [LARGE SCALE GENOMIC DNA]</scope>
    <source>
        <strain evidence="10 11">PCC 7110</strain>
    </source>
</reference>
<keyword evidence="5 8" id="KW-0573">Peptidoglycan synthesis</keyword>
<feature type="transmembrane region" description="Helical" evidence="8">
    <location>
        <begin position="45"/>
        <end position="71"/>
    </location>
</feature>
<dbReference type="NCBIfam" id="TIGR01695">
    <property type="entry name" value="murJ_mviN"/>
    <property type="match status" value="1"/>
</dbReference>
<keyword evidence="4 8" id="KW-0133">Cell shape</keyword>
<evidence type="ECO:0000256" key="8">
    <source>
        <dbReference type="HAMAP-Rule" id="MF_02078"/>
    </source>
</evidence>
<feature type="transmembrane region" description="Helical" evidence="8">
    <location>
        <begin position="460"/>
        <end position="483"/>
    </location>
</feature>
<comment type="similarity">
    <text evidence="8 9">Belongs to the MurJ/MviN family.</text>
</comment>
<keyword evidence="7 8" id="KW-0472">Membrane</keyword>
<evidence type="ECO:0000256" key="2">
    <source>
        <dbReference type="ARBA" id="ARBA00022475"/>
    </source>
</evidence>
<dbReference type="GO" id="GO:0015648">
    <property type="term" value="F:lipid-linked peptidoglycan transporter activity"/>
    <property type="evidence" value="ECO:0007669"/>
    <property type="project" value="UniProtKB-UniRule"/>
</dbReference>
<feature type="transmembrane region" description="Helical" evidence="8">
    <location>
        <begin position="129"/>
        <end position="152"/>
    </location>
</feature>
<comment type="function">
    <text evidence="8 9">Involved in peptidoglycan biosynthesis. Transports lipid-linked peptidoglycan precursors from the inner to the outer leaflet of the cytoplasmic membrane.</text>
</comment>
<dbReference type="AlphaFoldDB" id="A0A139X1A1"/>